<dbReference type="HOGENOM" id="CLU_1865563_0_0_1"/>
<evidence type="ECO:0000313" key="3">
    <source>
        <dbReference type="Proteomes" id="UP000001072"/>
    </source>
</evidence>
<keyword evidence="3" id="KW-1185">Reference proteome</keyword>
<dbReference type="VEuPathDB" id="FungiDB:MELLADRAFT_96030"/>
<dbReference type="EMBL" id="GL883179">
    <property type="protein sequence ID" value="EGF98295.1"/>
    <property type="molecule type" value="Genomic_DNA"/>
</dbReference>
<reference evidence="3" key="1">
    <citation type="journal article" date="2011" name="Proc. Natl. Acad. Sci. U.S.A.">
        <title>Obligate biotrophy features unraveled by the genomic analysis of rust fungi.</title>
        <authorList>
            <person name="Duplessis S."/>
            <person name="Cuomo C.A."/>
            <person name="Lin Y.-C."/>
            <person name="Aerts A."/>
            <person name="Tisserant E."/>
            <person name="Veneault-Fourrey C."/>
            <person name="Joly D.L."/>
            <person name="Hacquard S."/>
            <person name="Amselem J."/>
            <person name="Cantarel B.L."/>
            <person name="Chiu R."/>
            <person name="Coutinho P.M."/>
            <person name="Feau N."/>
            <person name="Field M."/>
            <person name="Frey P."/>
            <person name="Gelhaye E."/>
            <person name="Goldberg J."/>
            <person name="Grabherr M.G."/>
            <person name="Kodira C.D."/>
            <person name="Kohler A."/>
            <person name="Kuees U."/>
            <person name="Lindquist E.A."/>
            <person name="Lucas S.M."/>
            <person name="Mago R."/>
            <person name="Mauceli E."/>
            <person name="Morin E."/>
            <person name="Murat C."/>
            <person name="Pangilinan J.L."/>
            <person name="Park R."/>
            <person name="Pearson M."/>
            <person name="Quesneville H."/>
            <person name="Rouhier N."/>
            <person name="Sakthikumar S."/>
            <person name="Salamov A.A."/>
            <person name="Schmutz J."/>
            <person name="Selles B."/>
            <person name="Shapiro H."/>
            <person name="Tanguay P."/>
            <person name="Tuskan G.A."/>
            <person name="Henrissat B."/>
            <person name="Van de Peer Y."/>
            <person name="Rouze P."/>
            <person name="Ellis J.G."/>
            <person name="Dodds P.N."/>
            <person name="Schein J.E."/>
            <person name="Zhong S."/>
            <person name="Hamelin R.C."/>
            <person name="Grigoriev I.V."/>
            <person name="Szabo L.J."/>
            <person name="Martin F."/>
        </authorList>
    </citation>
    <scope>NUCLEOTIDE SEQUENCE [LARGE SCALE GENOMIC DNA]</scope>
    <source>
        <strain evidence="3">98AG31 / pathotype 3-4-7</strain>
    </source>
</reference>
<sequence length="137" mass="15619">MFCVHSVEGLLSSFPPLLIQTNSSALRNDPRGVSLKEDFLLCHVSWHSCPQESSHRYLVPQPIEAFVISHQATKRRHPIQPHSFKPSRITRFGSRSHPRSEKQMPDPEPDATVLACCWPEATQSFPEFPSLLANWFD</sequence>
<evidence type="ECO:0000256" key="1">
    <source>
        <dbReference type="SAM" id="MobiDB-lite"/>
    </source>
</evidence>
<dbReference type="KEGG" id="mlr:MELLADRAFT_96030"/>
<gene>
    <name evidence="2" type="ORF">MELLADRAFT_96030</name>
</gene>
<dbReference type="AlphaFoldDB" id="F4SAN1"/>
<proteinExistence type="predicted"/>
<organism evidence="3">
    <name type="scientific">Melampsora larici-populina (strain 98AG31 / pathotype 3-4-7)</name>
    <name type="common">Poplar leaf rust fungus</name>
    <dbReference type="NCBI Taxonomy" id="747676"/>
    <lineage>
        <taxon>Eukaryota</taxon>
        <taxon>Fungi</taxon>
        <taxon>Dikarya</taxon>
        <taxon>Basidiomycota</taxon>
        <taxon>Pucciniomycotina</taxon>
        <taxon>Pucciniomycetes</taxon>
        <taxon>Pucciniales</taxon>
        <taxon>Melampsoraceae</taxon>
        <taxon>Melampsora</taxon>
    </lineage>
</organism>
<dbReference type="InParanoid" id="F4SAN1"/>
<name>F4SAN1_MELLP</name>
<protein>
    <submittedName>
        <fullName evidence="2">Uncharacterized protein</fullName>
    </submittedName>
</protein>
<dbReference type="Proteomes" id="UP000001072">
    <property type="component" value="Unassembled WGS sequence"/>
</dbReference>
<accession>F4SAN1</accession>
<dbReference type="GeneID" id="18937447"/>
<evidence type="ECO:0000313" key="2">
    <source>
        <dbReference type="EMBL" id="EGF98295.1"/>
    </source>
</evidence>
<feature type="region of interest" description="Disordered" evidence="1">
    <location>
        <begin position="73"/>
        <end position="108"/>
    </location>
</feature>
<dbReference type="RefSeq" id="XP_007418426.1">
    <property type="nucleotide sequence ID" value="XM_007418364.1"/>
</dbReference>